<dbReference type="RefSeq" id="WP_207090709.1">
    <property type="nucleotide sequence ID" value="NZ_JAFLQW010000669.1"/>
</dbReference>
<gene>
    <name evidence="2" type="ORF">J0895_25070</name>
</gene>
<dbReference type="Proteomes" id="UP000664844">
    <property type="component" value="Unassembled WGS sequence"/>
</dbReference>
<dbReference type="EMBL" id="JAFLQW010000669">
    <property type="protein sequence ID" value="MBO0352295.1"/>
    <property type="molecule type" value="Genomic_DNA"/>
</dbReference>
<evidence type="ECO:0000313" key="2">
    <source>
        <dbReference type="EMBL" id="MBO0352295.1"/>
    </source>
</evidence>
<accession>A0ABS3FYS4</accession>
<evidence type="ECO:0000313" key="3">
    <source>
        <dbReference type="Proteomes" id="UP000664844"/>
    </source>
</evidence>
<feature type="region of interest" description="Disordered" evidence="1">
    <location>
        <begin position="92"/>
        <end position="121"/>
    </location>
</feature>
<comment type="caution">
    <text evidence="2">The sequence shown here is derived from an EMBL/GenBank/DDBJ whole genome shotgun (WGS) entry which is preliminary data.</text>
</comment>
<dbReference type="InterPro" id="IPR014971">
    <property type="entry name" value="KGK"/>
</dbReference>
<organism evidence="2 3">
    <name type="scientific">Phormidium pseudopriestleyi FRX01</name>
    <dbReference type="NCBI Taxonomy" id="1759528"/>
    <lineage>
        <taxon>Bacteria</taxon>
        <taxon>Bacillati</taxon>
        <taxon>Cyanobacteriota</taxon>
        <taxon>Cyanophyceae</taxon>
        <taxon>Oscillatoriophycideae</taxon>
        <taxon>Oscillatoriales</taxon>
        <taxon>Oscillatoriaceae</taxon>
        <taxon>Phormidium</taxon>
    </lineage>
</organism>
<keyword evidence="3" id="KW-1185">Reference proteome</keyword>
<evidence type="ECO:0008006" key="4">
    <source>
        <dbReference type="Google" id="ProtNLM"/>
    </source>
</evidence>
<name>A0ABS3FYS4_9CYAN</name>
<evidence type="ECO:0000256" key="1">
    <source>
        <dbReference type="SAM" id="MobiDB-lite"/>
    </source>
</evidence>
<feature type="compositionally biased region" description="Polar residues" evidence="1">
    <location>
        <begin position="97"/>
        <end position="106"/>
    </location>
</feature>
<protein>
    <recommendedName>
        <fullName evidence="4">KGK domain-containing protein</fullName>
    </recommendedName>
</protein>
<proteinExistence type="predicted"/>
<sequence length="121" mass="14006">MSNNYERLESDEVLSVDEPWKIVINNPTFKPRELIEALLTLLKNSDEVFKRGNVEGRMQWGREGIPAQVLRYGANGWQRGKVRIHLEFCPDEPAVKKTSTPNQPETSEPESPLDEIRRMKE</sequence>
<reference evidence="2 3" key="1">
    <citation type="submission" date="2021-03" db="EMBL/GenBank/DDBJ databases">
        <title>Metabolic Capacity of the Antarctic Cyanobacterium Phormidium pseudopriestleyi that Sustains Oxygenic Photosynthesis in the Presence of Hydrogen Sulfide.</title>
        <authorList>
            <person name="Lumian J.E."/>
            <person name="Jungblut A.D."/>
            <person name="Dillon M.L."/>
            <person name="Hawes I."/>
            <person name="Doran P.T."/>
            <person name="Mackey T.J."/>
            <person name="Dick G.J."/>
            <person name="Grettenberger C.L."/>
            <person name="Sumner D.Y."/>
        </authorList>
    </citation>
    <scope>NUCLEOTIDE SEQUENCE [LARGE SCALE GENOMIC DNA]</scope>
    <source>
        <strain evidence="2 3">FRX01</strain>
    </source>
</reference>
<dbReference type="Pfam" id="PF08872">
    <property type="entry name" value="KGK"/>
    <property type="match status" value="1"/>
</dbReference>